<dbReference type="AlphaFoldDB" id="A0A7C1DIW5"/>
<gene>
    <name evidence="2" type="ORF">ENN92_00625</name>
</gene>
<dbReference type="EMBL" id="DSDM01000036">
    <property type="protein sequence ID" value="HDQ88641.1"/>
    <property type="molecule type" value="Genomic_DNA"/>
</dbReference>
<dbReference type="Pfam" id="PF03819">
    <property type="entry name" value="MazG"/>
    <property type="match status" value="1"/>
</dbReference>
<comment type="caution">
    <text evidence="2">The sequence shown here is derived from an EMBL/GenBank/DDBJ whole genome shotgun (WGS) entry which is preliminary data.</text>
</comment>
<evidence type="ECO:0000259" key="1">
    <source>
        <dbReference type="Pfam" id="PF03819"/>
    </source>
</evidence>
<sequence length="78" mass="8913">MGRRKSINVGKKVGELFKAIRKAKGIVTDTPTGKIGEELADVFLQTCAVANFFEIDLERAFREKREKDKGRWQKDKKS</sequence>
<organism evidence="2">
    <name type="scientific">candidate division WWE3 bacterium</name>
    <dbReference type="NCBI Taxonomy" id="2053526"/>
    <lineage>
        <taxon>Bacteria</taxon>
        <taxon>Katanobacteria</taxon>
    </lineage>
</organism>
<evidence type="ECO:0000313" key="2">
    <source>
        <dbReference type="EMBL" id="HDQ88641.1"/>
    </source>
</evidence>
<protein>
    <recommendedName>
        <fullName evidence="1">NTP pyrophosphohydrolase MazG-like domain-containing protein</fullName>
    </recommendedName>
</protein>
<reference evidence="2" key="1">
    <citation type="journal article" date="2020" name="mSystems">
        <title>Genome- and Community-Level Interaction Insights into Carbon Utilization and Element Cycling Functions of Hydrothermarchaeota in Hydrothermal Sediment.</title>
        <authorList>
            <person name="Zhou Z."/>
            <person name="Liu Y."/>
            <person name="Xu W."/>
            <person name="Pan J."/>
            <person name="Luo Z.H."/>
            <person name="Li M."/>
        </authorList>
    </citation>
    <scope>NUCLEOTIDE SEQUENCE [LARGE SCALE GENOMIC DNA]</scope>
    <source>
        <strain evidence="2">SpSt-1219</strain>
    </source>
</reference>
<dbReference type="SUPFAM" id="SSF101386">
    <property type="entry name" value="all-alpha NTP pyrophosphatases"/>
    <property type="match status" value="1"/>
</dbReference>
<dbReference type="Gene3D" id="1.10.287.1080">
    <property type="entry name" value="MazG-like"/>
    <property type="match status" value="1"/>
</dbReference>
<accession>A0A7C1DIW5</accession>
<dbReference type="Proteomes" id="UP000886066">
    <property type="component" value="Unassembled WGS sequence"/>
</dbReference>
<dbReference type="InterPro" id="IPR004518">
    <property type="entry name" value="MazG-like_dom"/>
</dbReference>
<proteinExistence type="predicted"/>
<feature type="domain" description="NTP pyrophosphohydrolase MazG-like" evidence="1">
    <location>
        <begin position="13"/>
        <end position="71"/>
    </location>
</feature>
<name>A0A7C1DIW5_UNCKA</name>